<evidence type="ECO:0000256" key="4">
    <source>
        <dbReference type="ARBA" id="ARBA00022692"/>
    </source>
</evidence>
<name>A0A2I7KFI5_9RHOB</name>
<dbReference type="InterPro" id="IPR024041">
    <property type="entry name" value="NH4_transpt_AmtB-like_dom"/>
</dbReference>
<proteinExistence type="inferred from homology"/>
<feature type="transmembrane region" description="Helical" evidence="9">
    <location>
        <begin position="338"/>
        <end position="361"/>
    </location>
</feature>
<keyword evidence="6 9" id="KW-0472">Membrane</keyword>
<dbReference type="SMART" id="SM00283">
    <property type="entry name" value="MA"/>
    <property type="match status" value="1"/>
</dbReference>
<feature type="transmembrane region" description="Helical" evidence="9">
    <location>
        <begin position="115"/>
        <end position="135"/>
    </location>
</feature>
<evidence type="ECO:0000313" key="12">
    <source>
        <dbReference type="Proteomes" id="UP000236447"/>
    </source>
</evidence>
<feature type="transmembrane region" description="Helical" evidence="9">
    <location>
        <begin position="296"/>
        <end position="326"/>
    </location>
</feature>
<dbReference type="RefSeq" id="WP_421949919.1">
    <property type="nucleotide sequence ID" value="NZ_CP010727.1"/>
</dbReference>
<feature type="transmembrane region" description="Helical" evidence="9">
    <location>
        <begin position="34"/>
        <end position="53"/>
    </location>
</feature>
<keyword evidence="5 9" id="KW-1133">Transmembrane helix</keyword>
<geneLocation type="plasmid" evidence="12">
    <name>pp88_b</name>
</geneLocation>
<keyword evidence="11" id="KW-0614">Plasmid</keyword>
<comment type="similarity">
    <text evidence="2">Belongs to the ammonia transporter channel (TC 1.A.11.2) family.</text>
</comment>
<feature type="transmembrane region" description="Helical" evidence="9">
    <location>
        <begin position="381"/>
        <end position="399"/>
    </location>
</feature>
<evidence type="ECO:0000256" key="1">
    <source>
        <dbReference type="ARBA" id="ARBA00004141"/>
    </source>
</evidence>
<dbReference type="Gene3D" id="1.10.3430.10">
    <property type="entry name" value="Ammonium transporter AmtB like domains"/>
    <property type="match status" value="1"/>
</dbReference>
<dbReference type="InterPro" id="IPR004089">
    <property type="entry name" value="MCPsignal_dom"/>
</dbReference>
<dbReference type="Pfam" id="PF00909">
    <property type="entry name" value="Ammonium_transp"/>
    <property type="match status" value="1"/>
</dbReference>
<dbReference type="GO" id="GO:0097272">
    <property type="term" value="P:ammonium homeostasis"/>
    <property type="evidence" value="ECO:0007669"/>
    <property type="project" value="TreeGrafter"/>
</dbReference>
<evidence type="ECO:0000256" key="5">
    <source>
        <dbReference type="ARBA" id="ARBA00022989"/>
    </source>
</evidence>
<keyword evidence="8" id="KW-0807">Transducer</keyword>
<reference evidence="11 12" key="1">
    <citation type="journal article" date="2017" name="Front. Microbiol.">
        <title>Phaeobacter piscinae sp. nov., a species of the Roseobacter group and potential aquaculture probiont.</title>
        <authorList>
            <person name="Sonnenschein E.C."/>
            <person name="Phippen C.B.W."/>
            <person name="Nielsen K.F."/>
            <person name="Mateiu R.V."/>
            <person name="Melchiorsen J."/>
            <person name="Gram L."/>
            <person name="Overmann J."/>
            <person name="Freese H.M."/>
        </authorList>
    </citation>
    <scope>NUCLEOTIDE SEQUENCE [LARGE SCALE GENOMIC DNA]</scope>
    <source>
        <strain evidence="11 12">P88</strain>
        <plasmid evidence="12">pp88_b</plasmid>
    </source>
</reference>
<dbReference type="CDD" id="cd06225">
    <property type="entry name" value="HAMP"/>
    <property type="match status" value="1"/>
</dbReference>
<dbReference type="PANTHER" id="PTHR11730">
    <property type="entry name" value="AMMONIUM TRANSPORTER"/>
    <property type="match status" value="1"/>
</dbReference>
<evidence type="ECO:0000259" key="10">
    <source>
        <dbReference type="PROSITE" id="PS50111"/>
    </source>
</evidence>
<evidence type="ECO:0000256" key="6">
    <source>
        <dbReference type="ARBA" id="ARBA00023136"/>
    </source>
</evidence>
<gene>
    <name evidence="11" type="ORF">PhaeoP88_04053</name>
</gene>
<dbReference type="InterPro" id="IPR029020">
    <property type="entry name" value="Ammonium/urea_transptr"/>
</dbReference>
<evidence type="ECO:0000256" key="7">
    <source>
        <dbReference type="ARBA" id="ARBA00023177"/>
    </source>
</evidence>
<protein>
    <submittedName>
        <fullName evidence="11">Diguanylate cyclase domain-containing transport protein</fullName>
    </submittedName>
</protein>
<accession>A0A2I7KFI5</accession>
<dbReference type="NCBIfam" id="TIGR00836">
    <property type="entry name" value="amt"/>
    <property type="match status" value="1"/>
</dbReference>
<evidence type="ECO:0000256" key="9">
    <source>
        <dbReference type="SAM" id="Phobius"/>
    </source>
</evidence>
<dbReference type="GO" id="GO:0008519">
    <property type="term" value="F:ammonium channel activity"/>
    <property type="evidence" value="ECO:0007669"/>
    <property type="project" value="InterPro"/>
</dbReference>
<dbReference type="GO" id="GO:0016020">
    <property type="term" value="C:membrane"/>
    <property type="evidence" value="ECO:0007669"/>
    <property type="project" value="UniProtKB-SubCell"/>
</dbReference>
<evidence type="ECO:0000256" key="2">
    <source>
        <dbReference type="ARBA" id="ARBA00005887"/>
    </source>
</evidence>
<dbReference type="InterPro" id="IPR001905">
    <property type="entry name" value="Ammonium_transpt"/>
</dbReference>
<evidence type="ECO:0000256" key="8">
    <source>
        <dbReference type="PROSITE-ProRule" id="PRU00284"/>
    </source>
</evidence>
<feature type="transmembrane region" description="Helical" evidence="9">
    <location>
        <begin position="74"/>
        <end position="95"/>
    </location>
</feature>
<feature type="transmembrane region" description="Helical" evidence="9">
    <location>
        <begin position="142"/>
        <end position="163"/>
    </location>
</feature>
<organism evidence="11 12">
    <name type="scientific">Phaeobacter inhibens</name>
    <dbReference type="NCBI Taxonomy" id="221822"/>
    <lineage>
        <taxon>Bacteria</taxon>
        <taxon>Pseudomonadati</taxon>
        <taxon>Pseudomonadota</taxon>
        <taxon>Alphaproteobacteria</taxon>
        <taxon>Rhodobacterales</taxon>
        <taxon>Roseobacteraceae</taxon>
        <taxon>Phaeobacter</taxon>
    </lineage>
</organism>
<reference evidence="11 12" key="2">
    <citation type="journal article" date="2017" name="Genome Biol. Evol.">
        <title>Trajectories and Drivers of Genome Evolution in Surface-Associated Marine Phaeobacter.</title>
        <authorList>
            <person name="Freese H.M."/>
            <person name="Sikorski J."/>
            <person name="Bunk B."/>
            <person name="Scheuner C."/>
            <person name="Meier-Kolthoff J.P."/>
            <person name="Sproer C."/>
            <person name="Gram L."/>
            <person name="Overmann J."/>
        </authorList>
    </citation>
    <scope>NUCLEOTIDE SEQUENCE [LARGE SCALE GENOMIC DNA]</scope>
    <source>
        <strain evidence="11 12">P88</strain>
        <plasmid evidence="12">pp88_b</plasmid>
    </source>
</reference>
<dbReference type="GO" id="GO:0007165">
    <property type="term" value="P:signal transduction"/>
    <property type="evidence" value="ECO:0007669"/>
    <property type="project" value="UniProtKB-KW"/>
</dbReference>
<feature type="domain" description="Methyl-accepting transducer" evidence="10">
    <location>
        <begin position="501"/>
        <end position="737"/>
    </location>
</feature>
<sequence length="828" mass="87380">MQEVSAEMLQQLIEQLESSSQQSIDLLQNTSNHMWTMIAAALVLLMQAGFLLIEAGMARSKNSINVAQKNITDFLVSVSAFYLVGFGLMFGTSWGGFLGTDGFAFAEADDWQYTFFVFQAVFAGTAATILSGAVAERMQFSAYLLAALFIGLLVYPVSGHWSWGNLLNSENPAYLADKGFIDFAGSTVVHSVGGWVALAGIVVLGARHGKFNADGSANEIQGHSYVLATVGAIILWVGWIGFNGGSTTTADPAFAHIILNTILAACFGGVAGLLTGRVFDSVNIPHRPINGSLGGLVAITAGCDVVTVYGAVIIGLCAGACVVLSERVIERVLKLDDVVGAVSVHGVCGALGTVMLAFFALPGKLAAASPGAQAIVQLEGVVLSFVWAFGASLIFFKLLDMTIGVRVPKHDEMVGLNTTEHGATLGTGALQAQLQQMTENGVDLSRRLDESTGDEAAELAALFNPFITEVHHLVSGIEKRASQMQQSSIGLEQISCRFRKDASETSRLSAEMNRTAEDVVRSAQNNRQVADQILGQVSCISDSAKGMSGEVTAVSDAIGGLMQAVQEISDNTDATSSVTDEANHLSAEAVATMEALSEASHEIEVVVELIQKITMQTNMLAINAAVEASRAGDAGKGFAIVASQIRSLATETGNAAEEIKSRISRMRTQSDGATSVITQVTGLMSSIHEAVSGITEAVNSQRIVTQTISGRVESASEQASTVAQSIQQVRDQAETVKINAENNERRLSESAQSAQHLKTQAQIGAHDADNLADAAQSISGLSDGLNRSIGKFVLESKTEDRLDEQWEDEARLHTHSVGKSSGSIKRSG</sequence>
<comment type="subcellular location">
    <subcellularLocation>
        <location evidence="1">Membrane</location>
        <topology evidence="1">Multi-pass membrane protein</topology>
    </subcellularLocation>
</comment>
<dbReference type="PROSITE" id="PS50111">
    <property type="entry name" value="CHEMOTAXIS_TRANSDUC_2"/>
    <property type="match status" value="1"/>
</dbReference>
<dbReference type="Pfam" id="PF00015">
    <property type="entry name" value="MCPsignal"/>
    <property type="match status" value="1"/>
</dbReference>
<evidence type="ECO:0000256" key="3">
    <source>
        <dbReference type="ARBA" id="ARBA00022448"/>
    </source>
</evidence>
<dbReference type="PROSITE" id="PS01219">
    <property type="entry name" value="AMMONIUM_TRANSP"/>
    <property type="match status" value="1"/>
</dbReference>
<feature type="transmembrane region" description="Helical" evidence="9">
    <location>
        <begin position="183"/>
        <end position="204"/>
    </location>
</feature>
<feature type="transmembrane region" description="Helical" evidence="9">
    <location>
        <begin position="225"/>
        <end position="242"/>
    </location>
</feature>
<keyword evidence="3" id="KW-0813">Transport</keyword>
<feature type="transmembrane region" description="Helical" evidence="9">
    <location>
        <begin position="254"/>
        <end position="275"/>
    </location>
</feature>
<dbReference type="SUPFAM" id="SSF58104">
    <property type="entry name" value="Methyl-accepting chemotaxis protein (MCP) signaling domain"/>
    <property type="match status" value="1"/>
</dbReference>
<evidence type="ECO:0000313" key="11">
    <source>
        <dbReference type="EMBL" id="AUR01365.1"/>
    </source>
</evidence>
<keyword evidence="7" id="KW-0924">Ammonia transport</keyword>
<dbReference type="InterPro" id="IPR018047">
    <property type="entry name" value="Ammonium_transpt_CS"/>
</dbReference>
<dbReference type="Gene3D" id="1.10.287.950">
    <property type="entry name" value="Methyl-accepting chemotaxis protein"/>
    <property type="match status" value="1"/>
</dbReference>
<dbReference type="SUPFAM" id="SSF111352">
    <property type="entry name" value="Ammonium transporter"/>
    <property type="match status" value="1"/>
</dbReference>
<dbReference type="AlphaFoldDB" id="A0A2I7KFI5"/>
<dbReference type="EMBL" id="CP010727">
    <property type="protein sequence ID" value="AUR01365.1"/>
    <property type="molecule type" value="Genomic_DNA"/>
</dbReference>
<keyword evidence="4 9" id="KW-0812">Transmembrane</keyword>
<dbReference type="PANTHER" id="PTHR11730:SF6">
    <property type="entry name" value="AMMONIUM TRANSPORTER"/>
    <property type="match status" value="1"/>
</dbReference>
<dbReference type="Proteomes" id="UP000236447">
    <property type="component" value="Plasmid pP88_b"/>
</dbReference>